<dbReference type="InterPro" id="IPR007168">
    <property type="entry name" value="Phageshock_PspC_N"/>
</dbReference>
<feature type="compositionally biased region" description="Polar residues" evidence="6">
    <location>
        <begin position="93"/>
        <end position="109"/>
    </location>
</feature>
<feature type="domain" description="Phage shock protein PspC N-terminal" evidence="8">
    <location>
        <begin position="9"/>
        <end position="67"/>
    </location>
</feature>
<keyword evidence="10" id="KW-1185">Reference proteome</keyword>
<evidence type="ECO:0000256" key="3">
    <source>
        <dbReference type="ARBA" id="ARBA00022692"/>
    </source>
</evidence>
<dbReference type="RefSeq" id="WP_091527070.1">
    <property type="nucleotide sequence ID" value="NZ_LT629772.1"/>
</dbReference>
<evidence type="ECO:0000313" key="9">
    <source>
        <dbReference type="EMBL" id="SDT02331.1"/>
    </source>
</evidence>
<feature type="compositionally biased region" description="Low complexity" evidence="6">
    <location>
        <begin position="146"/>
        <end position="163"/>
    </location>
</feature>
<dbReference type="GO" id="GO:0005886">
    <property type="term" value="C:plasma membrane"/>
    <property type="evidence" value="ECO:0007669"/>
    <property type="project" value="UniProtKB-SubCell"/>
</dbReference>
<reference evidence="9 10" key="1">
    <citation type="submission" date="2016-10" db="EMBL/GenBank/DDBJ databases">
        <authorList>
            <person name="de Groot N.N."/>
        </authorList>
    </citation>
    <scope>NUCLEOTIDE SEQUENCE [LARGE SCALE GENOMIC DNA]</scope>
    <source>
        <strain evidence="9 10">DSM 21800</strain>
    </source>
</reference>
<dbReference type="InterPro" id="IPR052027">
    <property type="entry name" value="PspC"/>
</dbReference>
<evidence type="ECO:0000256" key="1">
    <source>
        <dbReference type="ARBA" id="ARBA00004162"/>
    </source>
</evidence>
<keyword evidence="5 7" id="KW-0472">Membrane</keyword>
<feature type="region of interest" description="Disordered" evidence="6">
    <location>
        <begin position="71"/>
        <end position="172"/>
    </location>
</feature>
<evidence type="ECO:0000256" key="6">
    <source>
        <dbReference type="SAM" id="MobiDB-lite"/>
    </source>
</evidence>
<evidence type="ECO:0000259" key="8">
    <source>
        <dbReference type="Pfam" id="PF04024"/>
    </source>
</evidence>
<evidence type="ECO:0000256" key="4">
    <source>
        <dbReference type="ARBA" id="ARBA00022989"/>
    </source>
</evidence>
<feature type="transmembrane region" description="Helical" evidence="7">
    <location>
        <begin position="40"/>
        <end position="65"/>
    </location>
</feature>
<keyword evidence="2" id="KW-1003">Cell membrane</keyword>
<keyword evidence="3 7" id="KW-0812">Transmembrane</keyword>
<keyword evidence="4 7" id="KW-1133">Transmembrane helix</keyword>
<accession>A0A1H1WZS2</accession>
<protein>
    <submittedName>
        <fullName evidence="9">Phage shock protein PspC (Stress-responsive transcriptional regulator)</fullName>
    </submittedName>
</protein>
<dbReference type="EMBL" id="LT629772">
    <property type="protein sequence ID" value="SDT02331.1"/>
    <property type="molecule type" value="Genomic_DNA"/>
</dbReference>
<dbReference type="PANTHER" id="PTHR33885:SF3">
    <property type="entry name" value="PHAGE SHOCK PROTEIN C"/>
    <property type="match status" value="1"/>
</dbReference>
<name>A0A1H1WZS2_9ACTN</name>
<sequence length="172" mass="18500">MSYPYRQPKKLHRSRNDRWIGGVCGGLAEYLNMDATLVRILVIVLAAVTAAFPVALVYFILMALLPESQQLPPSSIGPQQRPYGADQFGPSRYSWSGQPGSASQPNSSPADPVWGAAGAPWQQQSAGSTPPPKQRPEDLFSRAKHPSQPSTPDSAPSDSAPSDTTKDETPKD</sequence>
<gene>
    <name evidence="9" type="ORF">SAMN04489812_3866</name>
</gene>
<dbReference type="Proteomes" id="UP000199103">
    <property type="component" value="Chromosome I"/>
</dbReference>
<dbReference type="Pfam" id="PF04024">
    <property type="entry name" value="PspC"/>
    <property type="match status" value="1"/>
</dbReference>
<dbReference type="PANTHER" id="PTHR33885">
    <property type="entry name" value="PHAGE SHOCK PROTEIN C"/>
    <property type="match status" value="1"/>
</dbReference>
<evidence type="ECO:0000256" key="7">
    <source>
        <dbReference type="SAM" id="Phobius"/>
    </source>
</evidence>
<proteinExistence type="predicted"/>
<organism evidence="9 10">
    <name type="scientific">Microlunatus soli</name>
    <dbReference type="NCBI Taxonomy" id="630515"/>
    <lineage>
        <taxon>Bacteria</taxon>
        <taxon>Bacillati</taxon>
        <taxon>Actinomycetota</taxon>
        <taxon>Actinomycetes</taxon>
        <taxon>Propionibacteriales</taxon>
        <taxon>Propionibacteriaceae</taxon>
        <taxon>Microlunatus</taxon>
    </lineage>
</organism>
<dbReference type="STRING" id="630515.SAMN04489812_3866"/>
<dbReference type="OrthoDB" id="7359894at2"/>
<dbReference type="AlphaFoldDB" id="A0A1H1WZS2"/>
<evidence type="ECO:0000256" key="2">
    <source>
        <dbReference type="ARBA" id="ARBA00022475"/>
    </source>
</evidence>
<evidence type="ECO:0000256" key="5">
    <source>
        <dbReference type="ARBA" id="ARBA00023136"/>
    </source>
</evidence>
<evidence type="ECO:0000313" key="10">
    <source>
        <dbReference type="Proteomes" id="UP000199103"/>
    </source>
</evidence>
<comment type="subcellular location">
    <subcellularLocation>
        <location evidence="1">Cell membrane</location>
        <topology evidence="1">Single-pass membrane protein</topology>
    </subcellularLocation>
</comment>